<protein>
    <recommendedName>
        <fullName evidence="2">Tail specific protease domain-containing protein</fullName>
    </recommendedName>
</protein>
<name>A0A6M0IU36_9BACT</name>
<dbReference type="Pfam" id="PF03572">
    <property type="entry name" value="Peptidase_S41"/>
    <property type="match status" value="1"/>
</dbReference>
<comment type="caution">
    <text evidence="3">The sequence shown here is derived from an EMBL/GenBank/DDBJ whole genome shotgun (WGS) entry which is preliminary data.</text>
</comment>
<dbReference type="InterPro" id="IPR029045">
    <property type="entry name" value="ClpP/crotonase-like_dom_sf"/>
</dbReference>
<dbReference type="GO" id="GO:0008236">
    <property type="term" value="F:serine-type peptidase activity"/>
    <property type="evidence" value="ECO:0007669"/>
    <property type="project" value="InterPro"/>
</dbReference>
<dbReference type="GO" id="GO:0004175">
    <property type="term" value="F:endopeptidase activity"/>
    <property type="evidence" value="ECO:0007669"/>
    <property type="project" value="TreeGrafter"/>
</dbReference>
<gene>
    <name evidence="3" type="ORF">GK091_28520</name>
</gene>
<dbReference type="RefSeq" id="WP_164044156.1">
    <property type="nucleotide sequence ID" value="NZ_JAAGNZ010000010.1"/>
</dbReference>
<reference evidence="3 4" key="1">
    <citation type="submission" date="2020-02" db="EMBL/GenBank/DDBJ databases">
        <title>Draft genome sequence of two Spirosoma agri KCTC 52727 and Spirosoma terrae KCTC 52035.</title>
        <authorList>
            <person name="Rojas J."/>
            <person name="Ambika Manirajan B."/>
            <person name="Ratering S."/>
            <person name="Suarez C."/>
            <person name="Schnell S."/>
        </authorList>
    </citation>
    <scope>NUCLEOTIDE SEQUENCE [LARGE SCALE GENOMIC DNA]</scope>
    <source>
        <strain evidence="3 4">KCTC 52727</strain>
    </source>
</reference>
<evidence type="ECO:0000259" key="2">
    <source>
        <dbReference type="SMART" id="SM00245"/>
    </source>
</evidence>
<dbReference type="PANTHER" id="PTHR32060">
    <property type="entry name" value="TAIL-SPECIFIC PROTEASE"/>
    <property type="match status" value="1"/>
</dbReference>
<dbReference type="AlphaFoldDB" id="A0A6M0IU36"/>
<feature type="signal peptide" evidence="1">
    <location>
        <begin position="1"/>
        <end position="22"/>
    </location>
</feature>
<dbReference type="Proteomes" id="UP000477386">
    <property type="component" value="Unassembled WGS sequence"/>
</dbReference>
<evidence type="ECO:0000313" key="3">
    <source>
        <dbReference type="EMBL" id="NEU70843.1"/>
    </source>
</evidence>
<accession>A0A6M0IU36</accession>
<organism evidence="3 4">
    <name type="scientific">Spirosoma agri</name>
    <dbReference type="NCBI Taxonomy" id="1987381"/>
    <lineage>
        <taxon>Bacteria</taxon>
        <taxon>Pseudomonadati</taxon>
        <taxon>Bacteroidota</taxon>
        <taxon>Cytophagia</taxon>
        <taxon>Cytophagales</taxon>
        <taxon>Cytophagaceae</taxon>
        <taxon>Spirosoma</taxon>
    </lineage>
</organism>
<dbReference type="SUPFAM" id="SSF52096">
    <property type="entry name" value="ClpP/crotonase"/>
    <property type="match status" value="1"/>
</dbReference>
<dbReference type="Gene3D" id="3.30.750.44">
    <property type="match status" value="1"/>
</dbReference>
<keyword evidence="1" id="KW-0732">Signal</keyword>
<dbReference type="GO" id="GO:0006508">
    <property type="term" value="P:proteolysis"/>
    <property type="evidence" value="ECO:0007669"/>
    <property type="project" value="InterPro"/>
</dbReference>
<dbReference type="Gene3D" id="3.90.226.10">
    <property type="entry name" value="2-enoyl-CoA Hydratase, Chain A, domain 1"/>
    <property type="match status" value="1"/>
</dbReference>
<dbReference type="GO" id="GO:0007165">
    <property type="term" value="P:signal transduction"/>
    <property type="evidence" value="ECO:0007669"/>
    <property type="project" value="TreeGrafter"/>
</dbReference>
<evidence type="ECO:0000256" key="1">
    <source>
        <dbReference type="SAM" id="SignalP"/>
    </source>
</evidence>
<evidence type="ECO:0000313" key="4">
    <source>
        <dbReference type="Proteomes" id="UP000477386"/>
    </source>
</evidence>
<proteinExistence type="predicted"/>
<dbReference type="InterPro" id="IPR005151">
    <property type="entry name" value="Tail-specific_protease"/>
</dbReference>
<feature type="chain" id="PRO_5027099764" description="Tail specific protease domain-containing protein" evidence="1">
    <location>
        <begin position="23"/>
        <end position="551"/>
    </location>
</feature>
<dbReference type="EMBL" id="JAAGNZ010000010">
    <property type="protein sequence ID" value="NEU70843.1"/>
    <property type="molecule type" value="Genomic_DNA"/>
</dbReference>
<dbReference type="GO" id="GO:0030288">
    <property type="term" value="C:outer membrane-bounded periplasmic space"/>
    <property type="evidence" value="ECO:0007669"/>
    <property type="project" value="TreeGrafter"/>
</dbReference>
<keyword evidence="4" id="KW-1185">Reference proteome</keyword>
<dbReference type="PANTHER" id="PTHR32060:SF30">
    <property type="entry name" value="CARBOXY-TERMINAL PROCESSING PROTEASE CTPA"/>
    <property type="match status" value="1"/>
</dbReference>
<sequence length="551" mass="62199">MTRCFWLLGVYLLSFSSSFSQSDSDSVHTRNLVTIGKVWGFLKYYHPQVATGKIDWDAQLIQLIDESAAIPSRQALSARLLSWISQLEPVKACSSCSIPDSTAFTKNLDLSWLADSSLFSQPLRQQLLYVAANRNQRTNHYVRWNPFRNRLEFSEADYSTMALPNSSYRLLGLFRYWNSINYFHPTKYALPRNWAQVLTEFVPRFQQATDTLRYQRVLQQLISTIQDGHAELTIPLAYRLPSPEPTLYPPFDYRLLNDTLLVVRSFNDSLCQLDDIRRGDGILRVGGQSVAECIDQRAQDISASNRSALIQRLLPSLLAGSQPLVEIELIRDGQRLRKTMHRYVFERFGYRPPLPARSKTVPPTVGYIDLGTLSVGDIKRVMDQYRDRQGIIFDVRNYPSVSFQRLCAYLNPAPRGFARYTKPDLSFPGVFTQPAIQHVGRNNAAYYRGKVAILCNSHTQSAAESTCMALRTAPRAQIIGSPSAGANGDVCYVHFPGGYQTRFSGRGVYTVDGQLIQGPGVPIDMKAIPTRDDLLNGTDRALQAAIDWISQ</sequence>
<feature type="domain" description="Tail specific protease" evidence="2">
    <location>
        <begin position="333"/>
        <end position="526"/>
    </location>
</feature>
<dbReference type="SMART" id="SM00245">
    <property type="entry name" value="TSPc"/>
    <property type="match status" value="1"/>
</dbReference>